<keyword evidence="2" id="KW-1185">Reference proteome</keyword>
<evidence type="ECO:0000313" key="1">
    <source>
        <dbReference type="EMBL" id="KAL3846417.1"/>
    </source>
</evidence>
<accession>A0ABD3UBL8</accession>
<feature type="non-terminal residue" evidence="1">
    <location>
        <position position="58"/>
    </location>
</feature>
<dbReference type="Proteomes" id="UP001634394">
    <property type="component" value="Unassembled WGS sequence"/>
</dbReference>
<gene>
    <name evidence="1" type="ORF">ACJMK2_017411</name>
</gene>
<sequence length="58" mass="6280">ATQVDNSFRVDTSLLSVTVIGVNTTAPRFMQTNYKVEVQESVEVGSVLLTAETGFTDI</sequence>
<protein>
    <submittedName>
        <fullName evidence="1">Uncharacterized protein</fullName>
    </submittedName>
</protein>
<reference evidence="1 2" key="1">
    <citation type="submission" date="2024-11" db="EMBL/GenBank/DDBJ databases">
        <title>Chromosome-level genome assembly of the freshwater bivalve Anodonta woodiana.</title>
        <authorList>
            <person name="Chen X."/>
        </authorList>
    </citation>
    <scope>NUCLEOTIDE SEQUENCE [LARGE SCALE GENOMIC DNA]</scope>
    <source>
        <strain evidence="1">MN2024</strain>
        <tissue evidence="1">Gills</tissue>
    </source>
</reference>
<name>A0ABD3UBL8_SINWO</name>
<proteinExistence type="predicted"/>
<dbReference type="EMBL" id="JBJQND010000016">
    <property type="protein sequence ID" value="KAL3846417.1"/>
    <property type="molecule type" value="Genomic_DNA"/>
</dbReference>
<feature type="non-terminal residue" evidence="1">
    <location>
        <position position="1"/>
    </location>
</feature>
<dbReference type="AlphaFoldDB" id="A0ABD3UBL8"/>
<evidence type="ECO:0000313" key="2">
    <source>
        <dbReference type="Proteomes" id="UP001634394"/>
    </source>
</evidence>
<organism evidence="1 2">
    <name type="scientific">Sinanodonta woodiana</name>
    <name type="common">Chinese pond mussel</name>
    <name type="synonym">Anodonta woodiana</name>
    <dbReference type="NCBI Taxonomy" id="1069815"/>
    <lineage>
        <taxon>Eukaryota</taxon>
        <taxon>Metazoa</taxon>
        <taxon>Spiralia</taxon>
        <taxon>Lophotrochozoa</taxon>
        <taxon>Mollusca</taxon>
        <taxon>Bivalvia</taxon>
        <taxon>Autobranchia</taxon>
        <taxon>Heteroconchia</taxon>
        <taxon>Palaeoheterodonta</taxon>
        <taxon>Unionida</taxon>
        <taxon>Unionoidea</taxon>
        <taxon>Unionidae</taxon>
        <taxon>Unioninae</taxon>
        <taxon>Sinanodonta</taxon>
    </lineage>
</organism>
<comment type="caution">
    <text evidence="1">The sequence shown here is derived from an EMBL/GenBank/DDBJ whole genome shotgun (WGS) entry which is preliminary data.</text>
</comment>